<dbReference type="InterPro" id="IPR025272">
    <property type="entry name" value="SocA_Panacea"/>
</dbReference>
<dbReference type="RefSeq" id="WP_395117756.1">
    <property type="nucleotide sequence ID" value="NZ_CP170721.1"/>
</dbReference>
<reference evidence="2" key="1">
    <citation type="submission" date="2024-10" db="EMBL/GenBank/DDBJ databases">
        <authorList>
            <person name="Lesea H.P."/>
            <person name="Kuehl J.V."/>
            <person name="Chandonia J.-M."/>
        </authorList>
    </citation>
    <scope>NUCLEOTIDE SEQUENCE</scope>
    <source>
        <strain evidence="2">FW102-FHT14D07</strain>
    </source>
</reference>
<dbReference type="AlphaFoldDB" id="A0AB74UV38"/>
<gene>
    <name evidence="2" type="ORF">ACFYG5_09340</name>
</gene>
<proteinExistence type="predicted"/>
<evidence type="ECO:0000313" key="2">
    <source>
        <dbReference type="EMBL" id="XIA20305.1"/>
    </source>
</evidence>
<evidence type="ECO:0000259" key="1">
    <source>
        <dbReference type="Pfam" id="PF13274"/>
    </source>
</evidence>
<organism evidence="2">
    <name type="scientific">Rhodanobacter sp. FW102-FHT14D07</name>
    <dbReference type="NCBI Taxonomy" id="3351462"/>
    <lineage>
        <taxon>Bacteria</taxon>
        <taxon>Pseudomonadati</taxon>
        <taxon>Pseudomonadota</taxon>
        <taxon>Gammaproteobacteria</taxon>
        <taxon>Lysobacterales</taxon>
        <taxon>Rhodanobacteraceae</taxon>
        <taxon>Rhodanobacter</taxon>
    </lineage>
</organism>
<protein>
    <submittedName>
        <fullName evidence="2">Panacea domain-containing protein</fullName>
    </submittedName>
</protein>
<accession>A0AB74UV38</accession>
<dbReference type="EMBL" id="CP170721">
    <property type="protein sequence ID" value="XIA20305.1"/>
    <property type="molecule type" value="Genomic_DNA"/>
</dbReference>
<dbReference type="Pfam" id="PF13274">
    <property type="entry name" value="SocA_Panacea"/>
    <property type="match status" value="1"/>
</dbReference>
<sequence length="169" mass="19494">MAKLTQLGWQGVAMTTAKDVAGYIVKKFQDRGDLITNLKIQKLLYYVQGWHLGLHKERAFDGEFRAWIHGPVNLDVYHEYKRYRWTPISDEQLDVDLPKDLQEHVDEVLSVYGGDTAWALEHSTHLERPWLTARAGLNPDDEGHAVIRDEIMQEFFEEQAKDDGGDQEG</sequence>
<name>A0AB74UV38_9GAMM</name>
<feature type="domain" description="Antitoxin SocA-like Panacea" evidence="1">
    <location>
        <begin position="40"/>
        <end position="130"/>
    </location>
</feature>